<dbReference type="Proteomes" id="UP001153332">
    <property type="component" value="Unassembled WGS sequence"/>
</dbReference>
<organism evidence="1 2">
    <name type="scientific">Lasiodiplodia mahajangana</name>
    <dbReference type="NCBI Taxonomy" id="1108764"/>
    <lineage>
        <taxon>Eukaryota</taxon>
        <taxon>Fungi</taxon>
        <taxon>Dikarya</taxon>
        <taxon>Ascomycota</taxon>
        <taxon>Pezizomycotina</taxon>
        <taxon>Dothideomycetes</taxon>
        <taxon>Dothideomycetes incertae sedis</taxon>
        <taxon>Botryosphaeriales</taxon>
        <taxon>Botryosphaeriaceae</taxon>
        <taxon>Lasiodiplodia</taxon>
    </lineage>
</organism>
<evidence type="ECO:0000313" key="1">
    <source>
        <dbReference type="EMBL" id="KAJ8130353.1"/>
    </source>
</evidence>
<comment type="caution">
    <text evidence="1">The sequence shown here is derived from an EMBL/GenBank/DDBJ whole genome shotgun (WGS) entry which is preliminary data.</text>
</comment>
<protein>
    <submittedName>
        <fullName evidence="1">Uncharacterized protein</fullName>
    </submittedName>
</protein>
<proteinExistence type="predicted"/>
<name>A0ACC2JSA2_9PEZI</name>
<reference evidence="1" key="1">
    <citation type="submission" date="2022-12" db="EMBL/GenBank/DDBJ databases">
        <title>Genome Sequence of Lasiodiplodia mahajangana.</title>
        <authorList>
            <person name="Buettner E."/>
        </authorList>
    </citation>
    <scope>NUCLEOTIDE SEQUENCE</scope>
    <source>
        <strain evidence="1">VT137</strain>
    </source>
</reference>
<evidence type="ECO:0000313" key="2">
    <source>
        <dbReference type="Proteomes" id="UP001153332"/>
    </source>
</evidence>
<gene>
    <name evidence="1" type="ORF">O1611_g3279</name>
</gene>
<keyword evidence="2" id="KW-1185">Reference proteome</keyword>
<sequence>MIRKVSRYRESASLLLGAARRFPPVRRMKVTVVELQDDAFSRPIINETYSPTIHSTVSRAQNLTKPEKNVTQICGLLKTPIANADNQYRAKVRKMLKGSKIHAEVQLLYYCEAMLHGKPPSPRVICSSKSACWLCNALICVHKKIHVPRSHGRLYPGWRLPNLHGGWCNDIASRFNQHLINALGKSLKDLHQRRERTKHLEPTESDLSTIIWPLSHFSKVRLVTDVSGKGNLGQVDATIKQNAPRLLEKNLPSAVGITLREERPTEDAVSQEHGVPSSLPREKVASTIVSSSPSHAGPLLADMPLEPGEIIAPYRIPLGETSSVYSSGPLKLMFEYSTDGQYHVEDNKPSKELLCTTEWLSLEDVEQLGLGADVIINSESLTRDEVSHSTDSANNIYLSFEKAVLKLTMRPALRAIGASGSSQEDQRARQGAPP</sequence>
<dbReference type="EMBL" id="JAPUUL010000519">
    <property type="protein sequence ID" value="KAJ8130353.1"/>
    <property type="molecule type" value="Genomic_DNA"/>
</dbReference>
<accession>A0ACC2JSA2</accession>